<accession>A0ABM0GWH0</accession>
<dbReference type="InterPro" id="IPR011992">
    <property type="entry name" value="EF-hand-dom_pair"/>
</dbReference>
<dbReference type="Proteomes" id="UP000694865">
    <property type="component" value="Unplaced"/>
</dbReference>
<proteinExistence type="predicted"/>
<keyword evidence="4" id="KW-1185">Reference proteome</keyword>
<organism evidence="4 5">
    <name type="scientific">Saccoglossus kowalevskii</name>
    <name type="common">Acorn worm</name>
    <dbReference type="NCBI Taxonomy" id="10224"/>
    <lineage>
        <taxon>Eukaryota</taxon>
        <taxon>Metazoa</taxon>
        <taxon>Hemichordata</taxon>
        <taxon>Enteropneusta</taxon>
        <taxon>Harrimaniidae</taxon>
        <taxon>Saccoglossus</taxon>
    </lineage>
</organism>
<feature type="domain" description="EF-hand" evidence="3">
    <location>
        <begin position="44"/>
        <end position="79"/>
    </location>
</feature>
<name>A0ABM0GWH0_SACKO</name>
<dbReference type="PROSITE" id="PS00018">
    <property type="entry name" value="EF_HAND_1"/>
    <property type="match status" value="3"/>
</dbReference>
<reference evidence="5" key="1">
    <citation type="submission" date="2025-08" db="UniProtKB">
        <authorList>
            <consortium name="RefSeq"/>
        </authorList>
    </citation>
    <scope>IDENTIFICATION</scope>
    <source>
        <tissue evidence="5">Testes</tissue>
    </source>
</reference>
<gene>
    <name evidence="5" type="primary">LOC100377938</name>
</gene>
<dbReference type="PANTHER" id="PTHR23048:SF59">
    <property type="entry name" value="EF-HAND SUPERFAMILY PROTEIN"/>
    <property type="match status" value="1"/>
</dbReference>
<evidence type="ECO:0000313" key="4">
    <source>
        <dbReference type="Proteomes" id="UP000694865"/>
    </source>
</evidence>
<dbReference type="InterPro" id="IPR002048">
    <property type="entry name" value="EF_hand_dom"/>
</dbReference>
<keyword evidence="1" id="KW-0677">Repeat</keyword>
<evidence type="ECO:0000256" key="1">
    <source>
        <dbReference type="ARBA" id="ARBA00022737"/>
    </source>
</evidence>
<evidence type="ECO:0000313" key="5">
    <source>
        <dbReference type="RefSeq" id="XP_002738868.1"/>
    </source>
</evidence>
<keyword evidence="2" id="KW-0106">Calcium</keyword>
<feature type="domain" description="EF-hand" evidence="3">
    <location>
        <begin position="117"/>
        <end position="149"/>
    </location>
</feature>
<dbReference type="PANTHER" id="PTHR23048">
    <property type="entry name" value="MYOSIN LIGHT CHAIN 1, 3"/>
    <property type="match status" value="1"/>
</dbReference>
<protein>
    <submittedName>
        <fullName evidence="5">Calmodulin-like</fullName>
    </submittedName>
</protein>
<feature type="domain" description="EF-hand" evidence="3">
    <location>
        <begin position="8"/>
        <end position="43"/>
    </location>
</feature>
<dbReference type="Gene3D" id="1.10.238.10">
    <property type="entry name" value="EF-hand"/>
    <property type="match status" value="1"/>
</dbReference>
<dbReference type="CDD" id="cd00051">
    <property type="entry name" value="EFh"/>
    <property type="match status" value="1"/>
</dbReference>
<dbReference type="RefSeq" id="XP_002738868.1">
    <property type="nucleotide sequence ID" value="XM_002738822.2"/>
</dbReference>
<dbReference type="Pfam" id="PF13499">
    <property type="entry name" value="EF-hand_7"/>
    <property type="match status" value="2"/>
</dbReference>
<dbReference type="SMART" id="SM00054">
    <property type="entry name" value="EFh"/>
    <property type="match status" value="4"/>
</dbReference>
<evidence type="ECO:0000256" key="2">
    <source>
        <dbReference type="ARBA" id="ARBA00022837"/>
    </source>
</evidence>
<dbReference type="GeneID" id="100377938"/>
<sequence>MAHLLSEQEVVEFSKIFVSFDKDGDGHIRKVELKSAMAKIGHNASEAELASLLAEADTDGDGAINHAEFLELMAKKLKEPTTDEELTRAFQVFDTNGDGRISQEEMFLVMNNLGLKLSTAETEKLLRNHDVNKDGHIDYKEFVKMMKSN</sequence>
<dbReference type="SUPFAM" id="SSF47473">
    <property type="entry name" value="EF-hand"/>
    <property type="match status" value="1"/>
</dbReference>
<dbReference type="PROSITE" id="PS50222">
    <property type="entry name" value="EF_HAND_2"/>
    <property type="match status" value="4"/>
</dbReference>
<dbReference type="InterPro" id="IPR018247">
    <property type="entry name" value="EF_Hand_1_Ca_BS"/>
</dbReference>
<evidence type="ECO:0000259" key="3">
    <source>
        <dbReference type="PROSITE" id="PS50222"/>
    </source>
</evidence>
<feature type="domain" description="EF-hand" evidence="3">
    <location>
        <begin position="81"/>
        <end position="116"/>
    </location>
</feature>
<dbReference type="InterPro" id="IPR050230">
    <property type="entry name" value="CALM/Myosin/TropC-like"/>
</dbReference>